<dbReference type="InterPro" id="IPR038085">
    <property type="entry name" value="Rnp2-like_sf"/>
</dbReference>
<evidence type="ECO:0000256" key="2">
    <source>
        <dbReference type="ARBA" id="ARBA00022694"/>
    </source>
</evidence>
<evidence type="ECO:0000256" key="1">
    <source>
        <dbReference type="ARBA" id="ARBA00010800"/>
    </source>
</evidence>
<dbReference type="RefSeq" id="XP_066655846.1">
    <property type="nucleotide sequence ID" value="XM_066798100.1"/>
</dbReference>
<protein>
    <submittedName>
        <fullName evidence="3">Rpp14/Pop5 family-domain-containing protein</fullName>
    </submittedName>
</protein>
<reference evidence="3 4" key="1">
    <citation type="submission" date="2024-04" db="EMBL/GenBank/DDBJ databases">
        <title>Phyllosticta paracitricarpa is synonymous to the EU quarantine fungus P. citricarpa based on phylogenomic analyses.</title>
        <authorList>
            <consortium name="Lawrence Berkeley National Laboratory"/>
            <person name="Van ingen-buijs V.A."/>
            <person name="Van westerhoven A.C."/>
            <person name="Haridas S."/>
            <person name="Skiadas P."/>
            <person name="Martin F."/>
            <person name="Groenewald J.Z."/>
            <person name="Crous P.W."/>
            <person name="Seidl M.F."/>
        </authorList>
    </citation>
    <scope>NUCLEOTIDE SEQUENCE [LARGE SCALE GENOMIC DNA]</scope>
    <source>
        <strain evidence="3 4">CPC 17464</strain>
    </source>
</reference>
<dbReference type="Gene3D" id="3.30.70.3250">
    <property type="entry name" value="Ribonuclease P, Pop5 subunit"/>
    <property type="match status" value="1"/>
</dbReference>
<organism evidence="3 4">
    <name type="scientific">Phyllosticta citribraziliensis</name>
    <dbReference type="NCBI Taxonomy" id="989973"/>
    <lineage>
        <taxon>Eukaryota</taxon>
        <taxon>Fungi</taxon>
        <taxon>Dikarya</taxon>
        <taxon>Ascomycota</taxon>
        <taxon>Pezizomycotina</taxon>
        <taxon>Dothideomycetes</taxon>
        <taxon>Dothideomycetes incertae sedis</taxon>
        <taxon>Botryosphaeriales</taxon>
        <taxon>Phyllostictaceae</taxon>
        <taxon>Phyllosticta</taxon>
    </lineage>
</organism>
<dbReference type="Pfam" id="PF01900">
    <property type="entry name" value="RNase_P_Rpp14"/>
    <property type="match status" value="1"/>
</dbReference>
<dbReference type="SUPFAM" id="SSF160350">
    <property type="entry name" value="Rnp2-like"/>
    <property type="match status" value="1"/>
</dbReference>
<comment type="caution">
    <text evidence="3">The sequence shown here is derived from an EMBL/GenBank/DDBJ whole genome shotgun (WGS) entry which is preliminary data.</text>
</comment>
<evidence type="ECO:0000313" key="3">
    <source>
        <dbReference type="EMBL" id="KAK7538159.1"/>
    </source>
</evidence>
<name>A0ABR1LTZ4_9PEZI</name>
<accession>A0ABR1LTZ4</accession>
<dbReference type="GeneID" id="92031006"/>
<dbReference type="PANTHER" id="PTHR15441:SF2">
    <property type="entry name" value="RIBONUCLEASE P_MRP PROTEIN SUBUNIT POP5"/>
    <property type="match status" value="1"/>
</dbReference>
<dbReference type="Proteomes" id="UP001360953">
    <property type="component" value="Unassembled WGS sequence"/>
</dbReference>
<comment type="similarity">
    <text evidence="1">Belongs to the eukaryotic/archaeal RNase P protein component 2 family.</text>
</comment>
<gene>
    <name evidence="3" type="ORF">J3D65DRAFT_602189</name>
</gene>
<dbReference type="InterPro" id="IPR002759">
    <property type="entry name" value="Pop5/Rpp14/Rnp2-like"/>
</dbReference>
<dbReference type="PANTHER" id="PTHR15441">
    <property type="entry name" value="RIBONUCLEASE P PROTEIN SUBUNIT P14"/>
    <property type="match status" value="1"/>
</dbReference>
<keyword evidence="2" id="KW-0819">tRNA processing</keyword>
<proteinExistence type="inferred from homology"/>
<keyword evidence="4" id="KW-1185">Reference proteome</keyword>
<evidence type="ECO:0000313" key="4">
    <source>
        <dbReference type="Proteomes" id="UP001360953"/>
    </source>
</evidence>
<sequence>MVRLKHRYLLVNFLYPSPATTPKTSNAPPSVIQFHQPSSDRLTAGYLVKLIRDSIVDLFGDHGAGLTHGNLQGCPCGFVASVNAAAVKYLSPATSTAIIRVARSHYRLVWAALSFLTRLPDPVNQSCVVQVVRVSGTIRKAEEEAIRRAKQSVLKAREALGDSAVAAEALLTKGGSIAAHSNDQDEDVVMNGIVDDDEDHD</sequence>
<dbReference type="EMBL" id="JBBPEH010000005">
    <property type="protein sequence ID" value="KAK7538159.1"/>
    <property type="molecule type" value="Genomic_DNA"/>
</dbReference>